<dbReference type="InterPro" id="IPR032839">
    <property type="entry name" value="RAB3GAP_N"/>
</dbReference>
<reference evidence="3" key="1">
    <citation type="submission" date="2023-06" db="EMBL/GenBank/DDBJ databases">
        <title>Survivors Of The Sea: Transcriptome response of Skeletonema marinoi to long-term dormancy.</title>
        <authorList>
            <person name="Pinder M.I.M."/>
            <person name="Kourtchenko O."/>
            <person name="Robertson E.K."/>
            <person name="Larsson T."/>
            <person name="Maumus F."/>
            <person name="Osuna-Cruz C.M."/>
            <person name="Vancaester E."/>
            <person name="Stenow R."/>
            <person name="Vandepoele K."/>
            <person name="Ploug H."/>
            <person name="Bruchert V."/>
            <person name="Godhe A."/>
            <person name="Topel M."/>
        </authorList>
    </citation>
    <scope>NUCLEOTIDE SEQUENCE</scope>
    <source>
        <strain evidence="3">R05AC</strain>
    </source>
</reference>
<feature type="domain" description="Rab3-GAP regulatory subunit N-terminal" evidence="2">
    <location>
        <begin position="88"/>
        <end position="187"/>
    </location>
</feature>
<sequence>MKGALGVAVDAMRWGLGKSAGNNDEVGDYEDDSNEEFMDVDESINEEEVPSTSQDTAKKSNRNARVPFMGETHVNDLFPHLLNGASLEFSDLPRRFESANIDPSGTMAITTDNLGRVILFDLETNQPIRMWKGMRNVSCYFTELWTDEESGSRKQIYLVIHFQRKGIVEIYRLRQGPRVSLVAVPEQNECVVMECYGPPSDGRIESFLLEVVTDAGEERQYIIDNLIIDDPDFTNKVPPRSLSVTQPALQNARTMQLNLFMQLLASDTNVPCSSATVLATFKRIKTLTDLGEGLEALSKCNRLEDEMGVVGSSFHSQAVAFCKSRLDQVKKVESEEGSGMARKAAISDLESKLSYHEKLINAFDTLNNFESKDNLKDIVMDEDSGDLRSISSWASEALSWLLVASGNDAASSRFAPAFPDKQKQNNKPLRFSHFARRCASKNKNKLPSGDNDAVYFTPVKRDRAPIIARIFRPLLRDLFVFKVVNSILTHLGIDSDFETLQLYFGEWLRSLPADAIKANMSGNWRPMVRWLHDMILNAYQRNRHNPEELDDASLEKVVKLESLLKFCNEIEDLPKAFFIAVICIDAVSTASLQIEEKTYGKITQIDSIRPWETLLRRLRVCLLVSLRLSGEVDSGGFNPMTVSSVSKPGTFSTYAWIAKDELTLSHENQVLMAMETAYMSSSEAFYPSTADGDATAHKKAMLQSCSNSQRGSLRSPSGLTSDSLSPPLLFYLKDHGRCTTRLAAHRALILVGLWGQTPGNMLLLRRCVESLQIAQENTNQFGLATLLEIWQSRIRPVFQSLMFGLGIADELSHEVFSSLIEDRVWLSEFTFHARTVLGMILECTSKNLTQDISDEDLVSDKSEMWPPLRECPILSALVSKLRPVKSSSVMLHHIVAFTFEMTHDIDSIASAVPSFTSLFSVGSLFSEMPPIPKESIEQRGLIDQAIVDRAQKSSSNPIIDNFDCIKDVELVGKAFGLDPRYTRTRYLVEIIRLGKDASINDLLGGSSAALMKPLFIEELVEILCVRLHGIISSLKRTKQYRGVVSRLDAEASTWVKEQAERITSQDDEYTPVSLIITHSLILRLRSMAENDALSEQINSLCLISETLLKAVREQEQQRVMDV</sequence>
<dbReference type="AlphaFoldDB" id="A0AAD9DHW7"/>
<dbReference type="Proteomes" id="UP001224775">
    <property type="component" value="Unassembled WGS sequence"/>
</dbReference>
<dbReference type="PANTHER" id="PTHR12472:SF0">
    <property type="entry name" value="RAB3 GTPASE-ACTIVATING PROTEIN NON-CATALYTIC SUBUNIT"/>
    <property type="match status" value="1"/>
</dbReference>
<evidence type="ECO:0000313" key="3">
    <source>
        <dbReference type="EMBL" id="KAK1747837.1"/>
    </source>
</evidence>
<dbReference type="InterPro" id="IPR026059">
    <property type="entry name" value="Rab3GAP2"/>
</dbReference>
<comment type="caution">
    <text evidence="3">The sequence shown here is derived from an EMBL/GenBank/DDBJ whole genome shotgun (WGS) entry which is preliminary data.</text>
</comment>
<feature type="compositionally biased region" description="Acidic residues" evidence="1">
    <location>
        <begin position="25"/>
        <end position="36"/>
    </location>
</feature>
<dbReference type="Pfam" id="PF14655">
    <property type="entry name" value="RAB3GAP2_N"/>
    <property type="match status" value="1"/>
</dbReference>
<organism evidence="3 4">
    <name type="scientific">Skeletonema marinoi</name>
    <dbReference type="NCBI Taxonomy" id="267567"/>
    <lineage>
        <taxon>Eukaryota</taxon>
        <taxon>Sar</taxon>
        <taxon>Stramenopiles</taxon>
        <taxon>Ochrophyta</taxon>
        <taxon>Bacillariophyta</taxon>
        <taxon>Coscinodiscophyceae</taxon>
        <taxon>Thalassiosirophycidae</taxon>
        <taxon>Thalassiosirales</taxon>
        <taxon>Skeletonemataceae</taxon>
        <taxon>Skeletonema</taxon>
        <taxon>Skeletonema marinoi-dohrnii complex</taxon>
    </lineage>
</organism>
<accession>A0AAD9DHW7</accession>
<feature type="region of interest" description="Disordered" evidence="1">
    <location>
        <begin position="17"/>
        <end position="36"/>
    </location>
</feature>
<evidence type="ECO:0000313" key="4">
    <source>
        <dbReference type="Proteomes" id="UP001224775"/>
    </source>
</evidence>
<dbReference type="PANTHER" id="PTHR12472">
    <property type="entry name" value="RAB3-GAP REGULATORY DOMAIN"/>
    <property type="match status" value="1"/>
</dbReference>
<evidence type="ECO:0000256" key="1">
    <source>
        <dbReference type="SAM" id="MobiDB-lite"/>
    </source>
</evidence>
<dbReference type="EMBL" id="JATAAI010000002">
    <property type="protein sequence ID" value="KAK1747837.1"/>
    <property type="molecule type" value="Genomic_DNA"/>
</dbReference>
<name>A0AAD9DHW7_9STRA</name>
<protein>
    <submittedName>
        <fullName evidence="3">Rab3 GTPase-activating protein non-catalytic subunit</fullName>
    </submittedName>
</protein>
<proteinExistence type="predicted"/>
<feature type="region of interest" description="Disordered" evidence="1">
    <location>
        <begin position="41"/>
        <end position="62"/>
    </location>
</feature>
<keyword evidence="4" id="KW-1185">Reference proteome</keyword>
<gene>
    <name evidence="3" type="ORF">QTG54_001800</name>
</gene>
<evidence type="ECO:0000259" key="2">
    <source>
        <dbReference type="Pfam" id="PF14655"/>
    </source>
</evidence>